<reference evidence="2" key="1">
    <citation type="submission" date="2016-11" db="UniProtKB">
        <authorList>
            <consortium name="WormBaseParasite"/>
        </authorList>
    </citation>
    <scope>IDENTIFICATION</scope>
    <source>
        <strain evidence="2">KR3021</strain>
    </source>
</reference>
<sequence>MESDEEDWGWDNLDAPSEDSDDSIVIENKREDNINRTTVISSSACKVMCLNDVYKEMIFCINQVSQHITIARSAIKTLLVNNKWDADIIINKRFQFDLIEDFLFNECIDIFKALQDAEFTATEGECEVCCCEGTLLALPCGHGFDKECWKQATIQKVKSTGNTNIECQQDKCTMNVPEDLLLTLFDEDSQNEDEKNVIQLIQGQAVQDFVKANKYITKCNGGSCKNTYIKFGLKFDGPARCQCSNRFCCDCGEFYHFPLTCELLKIFRKYDDKETKDELATLNLLLQSTRDCPSCEFTIEKISGCNHITCRKCRHEFCWLCLTPWTQSRGSHNCDITNAKSYKDRIAKQSRLSINAKKYEIALAKYNNHRVGKYYETLINEAVQKMNGNGNLSVFNILPKLYSTQQDARHLAMCSYAFLFFVEDDEEILPFIKLQLTSLESIIDFNSGLMNEISQQVNPNISCDDVANKIAAVTKIMDILEDIIKSHKDAQSFRYCKIVRDYDV</sequence>
<dbReference type="Proteomes" id="UP000095286">
    <property type="component" value="Unplaced"/>
</dbReference>
<proteinExistence type="predicted"/>
<organism evidence="1 2">
    <name type="scientific">Rhabditophanes sp. KR3021</name>
    <dbReference type="NCBI Taxonomy" id="114890"/>
    <lineage>
        <taxon>Eukaryota</taxon>
        <taxon>Metazoa</taxon>
        <taxon>Ecdysozoa</taxon>
        <taxon>Nematoda</taxon>
        <taxon>Chromadorea</taxon>
        <taxon>Rhabditida</taxon>
        <taxon>Tylenchina</taxon>
        <taxon>Panagrolaimomorpha</taxon>
        <taxon>Strongyloidoidea</taxon>
        <taxon>Alloionematidae</taxon>
        <taxon>Rhabditophanes</taxon>
    </lineage>
</organism>
<accession>A0AC35UAP7</accession>
<name>A0AC35UAP7_9BILA</name>
<evidence type="ECO:0000313" key="1">
    <source>
        <dbReference type="Proteomes" id="UP000095286"/>
    </source>
</evidence>
<protein>
    <submittedName>
        <fullName evidence="2">RBR-type E3 ubiquitin transferase</fullName>
    </submittedName>
</protein>
<evidence type="ECO:0000313" key="2">
    <source>
        <dbReference type="WBParaSite" id="RSKR_0000976100.1"/>
    </source>
</evidence>
<dbReference type="WBParaSite" id="RSKR_0000976100.1">
    <property type="protein sequence ID" value="RSKR_0000976100.1"/>
    <property type="gene ID" value="RSKR_0000976100"/>
</dbReference>